<gene>
    <name evidence="4" type="primary">LOC105128730</name>
</gene>
<evidence type="ECO:0000313" key="3">
    <source>
        <dbReference type="Proteomes" id="UP000694918"/>
    </source>
</evidence>
<keyword evidence="3" id="KW-1185">Reference proteome</keyword>
<organism evidence="3 4">
    <name type="scientific">Populus euphratica</name>
    <name type="common">Euphrates poplar</name>
    <dbReference type="NCBI Taxonomy" id="75702"/>
    <lineage>
        <taxon>Eukaryota</taxon>
        <taxon>Viridiplantae</taxon>
        <taxon>Streptophyta</taxon>
        <taxon>Embryophyta</taxon>
        <taxon>Tracheophyta</taxon>
        <taxon>Spermatophyta</taxon>
        <taxon>Magnoliopsida</taxon>
        <taxon>eudicotyledons</taxon>
        <taxon>Gunneridae</taxon>
        <taxon>Pentapetalae</taxon>
        <taxon>rosids</taxon>
        <taxon>fabids</taxon>
        <taxon>Malpighiales</taxon>
        <taxon>Salicaceae</taxon>
        <taxon>Saliceae</taxon>
        <taxon>Populus</taxon>
    </lineage>
</organism>
<feature type="compositionally biased region" description="Low complexity" evidence="2">
    <location>
        <begin position="51"/>
        <end position="64"/>
    </location>
</feature>
<evidence type="ECO:0000313" key="4">
    <source>
        <dbReference type="RefSeq" id="XP_011028824.1"/>
    </source>
</evidence>
<evidence type="ECO:0000256" key="1">
    <source>
        <dbReference type="ARBA" id="ARBA00010016"/>
    </source>
</evidence>
<feature type="compositionally biased region" description="Polar residues" evidence="2">
    <location>
        <begin position="149"/>
        <end position="161"/>
    </location>
</feature>
<protein>
    <submittedName>
        <fullName evidence="4">QWRF motif-containing protein 2-like isoform X1</fullName>
    </submittedName>
</protein>
<feature type="region of interest" description="Disordered" evidence="2">
    <location>
        <begin position="1"/>
        <end position="123"/>
    </location>
</feature>
<proteinExistence type="inferred from homology"/>
<feature type="region of interest" description="Disordered" evidence="2">
    <location>
        <begin position="331"/>
        <end position="351"/>
    </location>
</feature>
<name>A0AAJ6XS41_POPEU</name>
<dbReference type="GO" id="GO:0005737">
    <property type="term" value="C:cytoplasm"/>
    <property type="evidence" value="ECO:0007669"/>
    <property type="project" value="TreeGrafter"/>
</dbReference>
<dbReference type="InterPro" id="IPR007573">
    <property type="entry name" value="QWRF"/>
</dbReference>
<dbReference type="RefSeq" id="XP_011028824.1">
    <property type="nucleotide sequence ID" value="XM_011030522.1"/>
</dbReference>
<dbReference type="GeneID" id="105128730"/>
<dbReference type="PANTHER" id="PTHR31807">
    <property type="entry name" value="AUGMIN FAMILY MEMBER"/>
    <property type="match status" value="1"/>
</dbReference>
<dbReference type="GO" id="GO:0008017">
    <property type="term" value="F:microtubule binding"/>
    <property type="evidence" value="ECO:0007669"/>
    <property type="project" value="TreeGrafter"/>
</dbReference>
<evidence type="ECO:0000256" key="2">
    <source>
        <dbReference type="SAM" id="MobiDB-lite"/>
    </source>
</evidence>
<reference evidence="4" key="1">
    <citation type="submission" date="2025-08" db="UniProtKB">
        <authorList>
            <consortium name="RefSeq"/>
        </authorList>
    </citation>
    <scope>IDENTIFICATION</scope>
</reference>
<dbReference type="AlphaFoldDB" id="A0AAJ6XS41"/>
<feature type="compositionally biased region" description="Low complexity" evidence="2">
    <location>
        <begin position="237"/>
        <end position="262"/>
    </location>
</feature>
<dbReference type="GO" id="GO:0051225">
    <property type="term" value="P:spindle assembly"/>
    <property type="evidence" value="ECO:0007669"/>
    <property type="project" value="TreeGrafter"/>
</dbReference>
<feature type="compositionally biased region" description="Low complexity" evidence="2">
    <location>
        <begin position="286"/>
        <end position="301"/>
    </location>
</feature>
<accession>A0AAJ6XS41</accession>
<feature type="region of interest" description="Disordered" evidence="2">
    <location>
        <begin position="237"/>
        <end position="309"/>
    </location>
</feature>
<feature type="compositionally biased region" description="Polar residues" evidence="2">
    <location>
        <begin position="65"/>
        <end position="86"/>
    </location>
</feature>
<feature type="compositionally biased region" description="Polar residues" evidence="2">
    <location>
        <begin position="1"/>
        <end position="24"/>
    </location>
</feature>
<comment type="similarity">
    <text evidence="1">Belongs to the QWRF family.</text>
</comment>
<dbReference type="GO" id="GO:0005880">
    <property type="term" value="C:nuclear microtubule"/>
    <property type="evidence" value="ECO:0007669"/>
    <property type="project" value="TreeGrafter"/>
</dbReference>
<feature type="region of interest" description="Disordered" evidence="2">
    <location>
        <begin position="149"/>
        <end position="194"/>
    </location>
</feature>
<dbReference type="PANTHER" id="PTHR31807:SF38">
    <property type="entry name" value="QWRF MOTIF-CONTAINING PROTEIN 9"/>
    <property type="match status" value="1"/>
</dbReference>
<dbReference type="Pfam" id="PF04484">
    <property type="entry name" value="QWRF"/>
    <property type="match status" value="1"/>
</dbReference>
<dbReference type="Proteomes" id="UP000694918">
    <property type="component" value="Unplaced"/>
</dbReference>
<dbReference type="KEGG" id="peu:105128730"/>
<sequence length="647" mass="69650">MVTAVSSPINPKTRSTARTTQNLNPARPPLLPSDPDNALAPRRPKSREVSSRYLSSASASSTSTINRCASPSISRRTAMMTPTPSAASAIKRSQSLERRRPATPRTNSLDSRIGNANCGGGGEITNAQRMLITSTRRLSVSFQGESFSFQVSKAKPTSSPSAVRKGTPERRKATTPIPTRGADQAENSRTMEQRRWPGRLRQQNSMTRSMDCSDDGKKLAGSGVNLNVVRALQNSIVGSSSSNNNNNIIRSSTESRLSSDSTAIESAKPLDVNGSAVHSEHRLASDTESASSGTTSESSSGNAVGVGGQGERGAHVLIVPARFWKEANNRIRRQPEPVSPGSRNAGLKGPKPAKLIAPKKFGIDSPVSSPKGVVNSRAQLSPIRGGALRPASPSKFGTLSGASLSPMRGMSPSKVRNAVGGVVSSNLSNVSGTFSILSFAADIRRGRIGENRIVEVHLLRILHNRMLQWRFVNARADYALSAQRLNVEKSLFNARVTTSKLYESVRAKRTELQWLRHNLKLTSILKGQMLYLEELALIDQDYSHSLSGAIEALQASTLRLPVVGGARADVQNLKDAICSAVDVMQAMASSICTLLSKVEEVNSLVVELEKASRKECNRLYQCKDLLSTIAALQVKECSLKSHILQLK</sequence>